<dbReference type="RefSeq" id="WP_104924490.1">
    <property type="nucleotide sequence ID" value="NZ_CP019062.1"/>
</dbReference>
<keyword evidence="4 6" id="KW-0378">Hydrolase</keyword>
<dbReference type="HAMAP" id="MF_04110">
    <property type="entry name" value="ENDOLYSIN_T4"/>
    <property type="match status" value="1"/>
</dbReference>
<proteinExistence type="inferred from homology"/>
<dbReference type="InterPro" id="IPR023347">
    <property type="entry name" value="Lysozyme_dom_sf"/>
</dbReference>
<evidence type="ECO:0000256" key="1">
    <source>
        <dbReference type="ARBA" id="ARBA00000632"/>
    </source>
</evidence>
<feature type="signal peptide" evidence="7">
    <location>
        <begin position="1"/>
        <end position="26"/>
    </location>
</feature>
<dbReference type="GO" id="GO:0031640">
    <property type="term" value="P:killing of cells of another organism"/>
    <property type="evidence" value="ECO:0007669"/>
    <property type="project" value="UniProtKB-KW"/>
</dbReference>
<evidence type="ECO:0000256" key="5">
    <source>
        <dbReference type="ARBA" id="ARBA00023295"/>
    </source>
</evidence>
<dbReference type="PANTHER" id="PTHR38107:SF4">
    <property type="entry name" value="LYSOZYME"/>
    <property type="match status" value="1"/>
</dbReference>
<dbReference type="AlphaFoldDB" id="A0A2L1UVZ7"/>
<evidence type="ECO:0000256" key="2">
    <source>
        <dbReference type="ARBA" id="ARBA00022529"/>
    </source>
</evidence>
<sequence length="170" mass="18675">MKTSTLKRCSAAVVLALMASLPGYHALQVSEEGLRLITDFEGCQLQPYQCSAGVWTSGIGHTAGVVPGKTISEHQAAENLLQDIRQTERAVKKCMPGDMPQPVFDALVSFSFNVGTGAACKSTLAYFINKEQWRQACEQLPRWVFVKGQRNSGLERRRNAELTVCLKGIE</sequence>
<dbReference type="OrthoDB" id="8141296at2"/>
<evidence type="ECO:0000256" key="4">
    <source>
        <dbReference type="ARBA" id="ARBA00022801"/>
    </source>
</evidence>
<dbReference type="InterPro" id="IPR051018">
    <property type="entry name" value="Bacteriophage_GH24"/>
</dbReference>
<organism evidence="8 9">
    <name type="scientific">Rahnella sikkimica</name>
    <dbReference type="NCBI Taxonomy" id="1805933"/>
    <lineage>
        <taxon>Bacteria</taxon>
        <taxon>Pseudomonadati</taxon>
        <taxon>Pseudomonadota</taxon>
        <taxon>Gammaproteobacteria</taxon>
        <taxon>Enterobacterales</taxon>
        <taxon>Yersiniaceae</taxon>
        <taxon>Rahnella</taxon>
    </lineage>
</organism>
<evidence type="ECO:0000313" key="9">
    <source>
        <dbReference type="Proteomes" id="UP000239197"/>
    </source>
</evidence>
<dbReference type="EC" id="3.2.1.17" evidence="6"/>
<name>A0A2L1UVZ7_9GAMM</name>
<keyword evidence="3 6" id="KW-0081">Bacteriolytic enzyme</keyword>
<accession>A0A2L1UVZ7</accession>
<dbReference type="GO" id="GO:0016998">
    <property type="term" value="P:cell wall macromolecule catabolic process"/>
    <property type="evidence" value="ECO:0007669"/>
    <property type="project" value="InterPro"/>
</dbReference>
<dbReference type="GO" id="GO:0003796">
    <property type="term" value="F:lysozyme activity"/>
    <property type="evidence" value="ECO:0007669"/>
    <property type="project" value="UniProtKB-EC"/>
</dbReference>
<gene>
    <name evidence="8" type="ORF">BV494_20480</name>
</gene>
<feature type="chain" id="PRO_5014856545" description="Lysozyme" evidence="7">
    <location>
        <begin position="27"/>
        <end position="170"/>
    </location>
</feature>
<dbReference type="GO" id="GO:0042742">
    <property type="term" value="P:defense response to bacterium"/>
    <property type="evidence" value="ECO:0007669"/>
    <property type="project" value="UniProtKB-KW"/>
</dbReference>
<dbReference type="Proteomes" id="UP000239197">
    <property type="component" value="Chromosome"/>
</dbReference>
<dbReference type="InterPro" id="IPR002196">
    <property type="entry name" value="Glyco_hydro_24"/>
</dbReference>
<keyword evidence="5 6" id="KW-0326">Glycosidase</keyword>
<keyword evidence="9" id="KW-1185">Reference proteome</keyword>
<reference evidence="9" key="1">
    <citation type="submission" date="2017-01" db="EMBL/GenBank/DDBJ databases">
        <title>Genome sequence of Rouxiella sp. ERMR1:05.</title>
        <authorList>
            <person name="Kumar R."/>
            <person name="Singh D."/>
            <person name="Kumar S."/>
        </authorList>
    </citation>
    <scope>NUCLEOTIDE SEQUENCE [LARGE SCALE GENOMIC DNA]</scope>
    <source>
        <strain evidence="9">ERMR1:05</strain>
    </source>
</reference>
<dbReference type="PANTHER" id="PTHR38107">
    <property type="match status" value="1"/>
</dbReference>
<dbReference type="CDD" id="cd16901">
    <property type="entry name" value="lyz_P1"/>
    <property type="match status" value="1"/>
</dbReference>
<evidence type="ECO:0000313" key="8">
    <source>
        <dbReference type="EMBL" id="AVF37132.1"/>
    </source>
</evidence>
<dbReference type="InterPro" id="IPR023346">
    <property type="entry name" value="Lysozyme-like_dom_sf"/>
</dbReference>
<evidence type="ECO:0000256" key="3">
    <source>
        <dbReference type="ARBA" id="ARBA00022638"/>
    </source>
</evidence>
<dbReference type="Gene3D" id="1.10.530.40">
    <property type="match status" value="1"/>
</dbReference>
<evidence type="ECO:0000256" key="7">
    <source>
        <dbReference type="SAM" id="SignalP"/>
    </source>
</evidence>
<keyword evidence="7" id="KW-0732">Signal</keyword>
<dbReference type="KEGG" id="rox:BV494_20480"/>
<comment type="catalytic activity">
    <reaction evidence="1 6">
        <text>Hydrolysis of (1-&gt;4)-beta-linkages between N-acetylmuramic acid and N-acetyl-D-glucosamine residues in a peptidoglycan and between N-acetyl-D-glucosamine residues in chitodextrins.</text>
        <dbReference type="EC" id="3.2.1.17"/>
    </reaction>
</comment>
<evidence type="ECO:0000256" key="6">
    <source>
        <dbReference type="RuleBase" id="RU003788"/>
    </source>
</evidence>
<comment type="similarity">
    <text evidence="6">Belongs to the glycosyl hydrolase 24 family.</text>
</comment>
<dbReference type="Pfam" id="PF00959">
    <property type="entry name" value="Phage_lysozyme"/>
    <property type="match status" value="1"/>
</dbReference>
<dbReference type="SUPFAM" id="SSF53955">
    <property type="entry name" value="Lysozyme-like"/>
    <property type="match status" value="1"/>
</dbReference>
<dbReference type="GO" id="GO:0009253">
    <property type="term" value="P:peptidoglycan catabolic process"/>
    <property type="evidence" value="ECO:0007669"/>
    <property type="project" value="InterPro"/>
</dbReference>
<dbReference type="EMBL" id="CP019062">
    <property type="protein sequence ID" value="AVF37132.1"/>
    <property type="molecule type" value="Genomic_DNA"/>
</dbReference>
<protein>
    <recommendedName>
        <fullName evidence="6">Lysozyme</fullName>
        <ecNumber evidence="6">3.2.1.17</ecNumber>
    </recommendedName>
</protein>
<dbReference type="InterPro" id="IPR034690">
    <property type="entry name" value="Endolysin_T4_type"/>
</dbReference>
<keyword evidence="2 6" id="KW-0929">Antimicrobial</keyword>